<evidence type="ECO:0000256" key="1">
    <source>
        <dbReference type="ARBA" id="ARBA00022603"/>
    </source>
</evidence>
<dbReference type="EMBL" id="JAPFFF010000017">
    <property type="protein sequence ID" value="KAK8863771.1"/>
    <property type="molecule type" value="Genomic_DNA"/>
</dbReference>
<proteinExistence type="predicted"/>
<dbReference type="PROSITE" id="PS51678">
    <property type="entry name" value="SAM_MT_PRMT"/>
    <property type="match status" value="1"/>
</dbReference>
<evidence type="ECO:0000313" key="7">
    <source>
        <dbReference type="EMBL" id="KAK8863771.1"/>
    </source>
</evidence>
<sequence>MSVEEIEASQDQDYYFDSYAHIGIHEDMLKDSIRTLSYRNAIYQNPSLIKDKVVLDVGCGTGILSMFAAKAGARKVYAVERSSIVEYARQIIAENGFQDIITVIQGIAEEIDLPEKVDVVISEWMGYALLYESMLPSVIFARNKFMKETGTMMPSQARMFIAAIEDAEYRKKKIDFWDNVYGFNYTPIKEWALIEPLVDTVPQNNIITDDCLLVTFDLNKCQKEDLSISTDFDLWPFQKDTMHAFVVWFDVSFKGGDKEIELSTSPYKKSTHWSQSIFYLPQPVQVDIDQSIHGHFEMKPNDRNPRDQDFKLTFTVNGKTCTYEYKMR</sequence>
<dbReference type="InterPro" id="IPR029063">
    <property type="entry name" value="SAM-dependent_MTases_sf"/>
</dbReference>
<evidence type="ECO:0000256" key="2">
    <source>
        <dbReference type="ARBA" id="ARBA00022679"/>
    </source>
</evidence>
<keyword evidence="1 4" id="KW-0489">Methyltransferase</keyword>
<comment type="caution">
    <text evidence="6">The sequence shown here is derived from an EMBL/GenBank/DDBJ whole genome shotgun (WGS) entry which is preliminary data.</text>
</comment>
<evidence type="ECO:0000313" key="6">
    <source>
        <dbReference type="EMBL" id="KAK8834851.1"/>
    </source>
</evidence>
<keyword evidence="3 4" id="KW-0949">S-adenosyl-L-methionine</keyword>
<evidence type="ECO:0000313" key="8">
    <source>
        <dbReference type="Proteomes" id="UP001470230"/>
    </source>
</evidence>
<dbReference type="Pfam" id="PF06325">
    <property type="entry name" value="PrmA"/>
    <property type="match status" value="1"/>
</dbReference>
<evidence type="ECO:0000256" key="4">
    <source>
        <dbReference type="PROSITE-ProRule" id="PRU01015"/>
    </source>
</evidence>
<evidence type="ECO:0000256" key="3">
    <source>
        <dbReference type="ARBA" id="ARBA00022691"/>
    </source>
</evidence>
<name>A0ABR2GLX1_9EUKA</name>
<dbReference type="Gene3D" id="2.70.160.11">
    <property type="entry name" value="Hnrnp arginine n-methyltransferase1"/>
    <property type="match status" value="1"/>
</dbReference>
<organism evidence="6 8">
    <name type="scientific">Tritrichomonas musculus</name>
    <dbReference type="NCBI Taxonomy" id="1915356"/>
    <lineage>
        <taxon>Eukaryota</taxon>
        <taxon>Metamonada</taxon>
        <taxon>Parabasalia</taxon>
        <taxon>Tritrichomonadida</taxon>
        <taxon>Tritrichomonadidae</taxon>
        <taxon>Tritrichomonas</taxon>
    </lineage>
</organism>
<dbReference type="EMBL" id="JAPFFF010000282">
    <property type="protein sequence ID" value="KAK8834851.1"/>
    <property type="molecule type" value="Genomic_DNA"/>
</dbReference>
<dbReference type="SUPFAM" id="SSF53335">
    <property type="entry name" value="S-adenosyl-L-methionine-dependent methyltransferases"/>
    <property type="match status" value="1"/>
</dbReference>
<dbReference type="InterPro" id="IPR025799">
    <property type="entry name" value="Arg_MeTrfase"/>
</dbReference>
<protein>
    <submittedName>
        <fullName evidence="6">Protein arginine N-methyltransferase 8</fullName>
    </submittedName>
</protein>
<dbReference type="Pfam" id="PF22528">
    <property type="entry name" value="PRMT_C"/>
    <property type="match status" value="1"/>
</dbReference>
<dbReference type="PANTHER" id="PTHR11006:SF53">
    <property type="entry name" value="PROTEIN ARGININE N-METHYLTRANSFERASE 3"/>
    <property type="match status" value="1"/>
</dbReference>
<evidence type="ECO:0000259" key="5">
    <source>
        <dbReference type="Pfam" id="PF22528"/>
    </source>
</evidence>
<gene>
    <name evidence="7" type="ORF">M9Y10_011461</name>
    <name evidence="6" type="ORF">M9Y10_021472</name>
</gene>
<dbReference type="InterPro" id="IPR055135">
    <property type="entry name" value="PRMT_dom"/>
</dbReference>
<dbReference type="CDD" id="cd02440">
    <property type="entry name" value="AdoMet_MTases"/>
    <property type="match status" value="1"/>
</dbReference>
<keyword evidence="8" id="KW-1185">Reference proteome</keyword>
<accession>A0ABR2GLX1</accession>
<keyword evidence="2 4" id="KW-0808">Transferase</keyword>
<dbReference type="Gene3D" id="3.40.50.150">
    <property type="entry name" value="Vaccinia Virus protein VP39"/>
    <property type="match status" value="1"/>
</dbReference>
<dbReference type="PANTHER" id="PTHR11006">
    <property type="entry name" value="PROTEIN ARGININE N-METHYLTRANSFERASE"/>
    <property type="match status" value="1"/>
</dbReference>
<reference evidence="6 8" key="1">
    <citation type="submission" date="2024-04" db="EMBL/GenBank/DDBJ databases">
        <title>Tritrichomonas musculus Genome.</title>
        <authorList>
            <person name="Alves-Ferreira E."/>
            <person name="Grigg M."/>
            <person name="Lorenzi H."/>
            <person name="Galac M."/>
        </authorList>
    </citation>
    <scope>NUCLEOTIDE SEQUENCE [LARGE SCALE GENOMIC DNA]</scope>
    <source>
        <strain evidence="6 8">EAF2021</strain>
    </source>
</reference>
<dbReference type="Proteomes" id="UP001470230">
    <property type="component" value="Unassembled WGS sequence"/>
</dbReference>
<feature type="domain" description="Protein arginine N-methyltransferase" evidence="5">
    <location>
        <begin position="156"/>
        <end position="318"/>
    </location>
</feature>